<dbReference type="KEGG" id="osn:115223462"/>
<dbReference type="PANTHER" id="PTHR12684">
    <property type="entry name" value="PUTATIVE PHOSPHOTRANSFERASE"/>
    <property type="match status" value="1"/>
</dbReference>
<dbReference type="SUPFAM" id="SSF56399">
    <property type="entry name" value="ADP-ribosylation"/>
    <property type="match status" value="1"/>
</dbReference>
<evidence type="ECO:0000256" key="3">
    <source>
        <dbReference type="ARBA" id="ARBA00012007"/>
    </source>
</evidence>
<sequence length="200" mass="22941">MGDRQTSKRLVTVLRHSAKEMNINIDSNGFVKVSDLLSMREFRHLTASDIKHIADHDEKKRYSIKKQDGELMIRANQGHSLQVCDLNLKPVLSGRNYPNVIHGTRPHAWSVISREGLSKMRRMHIHFAIGEPGDPRVISGMPPYSDIIIYLNLNLALRDGLKFFLSENKVILTEGDEYGFIKPKYFQKVIDKRTGSLLTW</sequence>
<evidence type="ECO:0000313" key="8">
    <source>
        <dbReference type="RefSeq" id="XP_029649910.1"/>
    </source>
</evidence>
<keyword evidence="7" id="KW-1185">Reference proteome</keyword>
<keyword evidence="5" id="KW-0520">NAD</keyword>
<evidence type="ECO:0000256" key="6">
    <source>
        <dbReference type="ARBA" id="ARBA00047949"/>
    </source>
</evidence>
<protein>
    <recommendedName>
        <fullName evidence="3">2'-phosphotransferase</fullName>
        <ecNumber evidence="3">2.7.1.160</ecNumber>
    </recommendedName>
</protein>
<dbReference type="GO" id="GO:0006388">
    <property type="term" value="P:tRNA splicing, via endonucleolytic cleavage and ligation"/>
    <property type="evidence" value="ECO:0007669"/>
    <property type="project" value="TreeGrafter"/>
</dbReference>
<dbReference type="InterPro" id="IPR002745">
    <property type="entry name" value="Ptrans_KptA/Tpt1"/>
</dbReference>
<accession>A0A6P7TII7</accession>
<keyword evidence="4" id="KW-0808">Transferase</keyword>
<proteinExistence type="inferred from homology"/>
<gene>
    <name evidence="8" type="primary">LOC115223462</name>
</gene>
<evidence type="ECO:0000256" key="2">
    <source>
        <dbReference type="ARBA" id="ARBA00009836"/>
    </source>
</evidence>
<dbReference type="GO" id="GO:0000215">
    <property type="term" value="F:tRNA 2'-phosphotransferase activity"/>
    <property type="evidence" value="ECO:0007669"/>
    <property type="project" value="UniProtKB-EC"/>
</dbReference>
<comment type="catalytic activity">
    <reaction evidence="6">
        <text>2'-phospho-[ligated tRNA] + NAD(+) = mature tRNA + ADP-alpha-D-ribose 1'',2''-cyclic phosphate + nicotinamide</text>
        <dbReference type="Rhea" id="RHEA:23324"/>
        <dbReference type="Rhea" id="RHEA-COMP:11106"/>
        <dbReference type="Rhea" id="RHEA-COMP:11107"/>
        <dbReference type="ChEBI" id="CHEBI:17154"/>
        <dbReference type="ChEBI" id="CHEBI:57540"/>
        <dbReference type="ChEBI" id="CHEBI:76596"/>
        <dbReference type="ChEBI" id="CHEBI:82883"/>
        <dbReference type="ChEBI" id="CHEBI:85027"/>
        <dbReference type="EC" id="2.7.1.160"/>
    </reaction>
</comment>
<dbReference type="InterPro" id="IPR042081">
    <property type="entry name" value="RNA_2'-PTrans_C"/>
</dbReference>
<reference evidence="8" key="1">
    <citation type="submission" date="2025-08" db="UniProtKB">
        <authorList>
            <consortium name="RefSeq"/>
        </authorList>
    </citation>
    <scope>IDENTIFICATION</scope>
</reference>
<dbReference type="Gene3D" id="1.10.10.970">
    <property type="entry name" value="RNA 2'-phosphotransferase, Tpt1/KptA family, N-terminal domain"/>
    <property type="match status" value="1"/>
</dbReference>
<dbReference type="AlphaFoldDB" id="A0A6P7TII7"/>
<evidence type="ECO:0000256" key="1">
    <source>
        <dbReference type="ARBA" id="ARBA00003343"/>
    </source>
</evidence>
<dbReference type="Pfam" id="PF01885">
    <property type="entry name" value="PTS_2-RNA"/>
    <property type="match status" value="1"/>
</dbReference>
<evidence type="ECO:0000313" key="7">
    <source>
        <dbReference type="Proteomes" id="UP000515154"/>
    </source>
</evidence>
<comment type="similarity">
    <text evidence="2">Belongs to the KptA/TPT1 family.</text>
</comment>
<dbReference type="Proteomes" id="UP000515154">
    <property type="component" value="Linkage group LG23"/>
</dbReference>
<dbReference type="EC" id="2.7.1.160" evidence="3"/>
<organism evidence="7 8">
    <name type="scientific">Octopus sinensis</name>
    <name type="common">East Asian common octopus</name>
    <dbReference type="NCBI Taxonomy" id="2607531"/>
    <lineage>
        <taxon>Eukaryota</taxon>
        <taxon>Metazoa</taxon>
        <taxon>Spiralia</taxon>
        <taxon>Lophotrochozoa</taxon>
        <taxon>Mollusca</taxon>
        <taxon>Cephalopoda</taxon>
        <taxon>Coleoidea</taxon>
        <taxon>Octopodiformes</taxon>
        <taxon>Octopoda</taxon>
        <taxon>Incirrata</taxon>
        <taxon>Octopodidae</taxon>
        <taxon>Octopus</taxon>
    </lineage>
</organism>
<dbReference type="InterPro" id="IPR042080">
    <property type="entry name" value="RNA_2'-PTrans_N"/>
</dbReference>
<dbReference type="RefSeq" id="XP_029649910.1">
    <property type="nucleotide sequence ID" value="XM_029794050.2"/>
</dbReference>
<evidence type="ECO:0000256" key="4">
    <source>
        <dbReference type="ARBA" id="ARBA00022679"/>
    </source>
</evidence>
<comment type="function">
    <text evidence="1">Catalyzes the last step of tRNA splicing, the transfer of the splice junction 2'-phosphate from ligated tRNA to NAD to produce ADP-ribose 1''-2'' cyclic phosphate.</text>
</comment>
<evidence type="ECO:0000256" key="5">
    <source>
        <dbReference type="ARBA" id="ARBA00023027"/>
    </source>
</evidence>
<name>A0A6P7TII7_9MOLL</name>
<dbReference type="PANTHER" id="PTHR12684:SF2">
    <property type="entry name" value="TRNA 2'-PHOSPHOTRANSFERASE 1"/>
    <property type="match status" value="1"/>
</dbReference>
<dbReference type="Gene3D" id="3.20.170.30">
    <property type="match status" value="1"/>
</dbReference>